<keyword evidence="3" id="KW-1185">Reference proteome</keyword>
<name>A0AAI9EDT5_9PEZI</name>
<feature type="signal peptide" evidence="1">
    <location>
        <begin position="1"/>
        <end position="19"/>
    </location>
</feature>
<organism evidence="2 3">
    <name type="scientific">Lecanosticta acicola</name>
    <dbReference type="NCBI Taxonomy" id="111012"/>
    <lineage>
        <taxon>Eukaryota</taxon>
        <taxon>Fungi</taxon>
        <taxon>Dikarya</taxon>
        <taxon>Ascomycota</taxon>
        <taxon>Pezizomycotina</taxon>
        <taxon>Dothideomycetes</taxon>
        <taxon>Dothideomycetidae</taxon>
        <taxon>Mycosphaerellales</taxon>
        <taxon>Mycosphaerellaceae</taxon>
        <taxon>Lecanosticta</taxon>
    </lineage>
</organism>
<protein>
    <submittedName>
        <fullName evidence="2">Uncharacterized protein</fullName>
    </submittedName>
</protein>
<evidence type="ECO:0000313" key="2">
    <source>
        <dbReference type="EMBL" id="CAK4032752.1"/>
    </source>
</evidence>
<dbReference type="Proteomes" id="UP001296104">
    <property type="component" value="Unassembled WGS sequence"/>
</dbReference>
<comment type="caution">
    <text evidence="2">The sequence shown here is derived from an EMBL/GenBank/DDBJ whole genome shotgun (WGS) entry which is preliminary data.</text>
</comment>
<evidence type="ECO:0000256" key="1">
    <source>
        <dbReference type="SAM" id="SignalP"/>
    </source>
</evidence>
<proteinExistence type="predicted"/>
<dbReference type="EMBL" id="CAVMBE010000069">
    <property type="protein sequence ID" value="CAK4032752.1"/>
    <property type="molecule type" value="Genomic_DNA"/>
</dbReference>
<feature type="chain" id="PRO_5042574337" evidence="1">
    <location>
        <begin position="20"/>
        <end position="230"/>
    </location>
</feature>
<dbReference type="AlphaFoldDB" id="A0AAI9EDT5"/>
<evidence type="ECO:0000313" key="3">
    <source>
        <dbReference type="Proteomes" id="UP001296104"/>
    </source>
</evidence>
<accession>A0AAI9EDT5</accession>
<keyword evidence="1" id="KW-0732">Signal</keyword>
<gene>
    <name evidence="2" type="ORF">LECACI_7A007910</name>
</gene>
<reference evidence="2" key="1">
    <citation type="submission" date="2023-11" db="EMBL/GenBank/DDBJ databases">
        <authorList>
            <person name="Alioto T."/>
            <person name="Alioto T."/>
            <person name="Gomez Garrido J."/>
        </authorList>
    </citation>
    <scope>NUCLEOTIDE SEQUENCE</scope>
</reference>
<sequence length="230" mass="25340">MLLSSFITTITCLGSSVLAATVSCTNYAPIGWKDGRAKINFYDNNPDNVPYNGPGFEAPTLPANATIWPFQSFTLAPQLPFDGYPFTFSACNVSSLAVTTNTTQSSCSHTGCYTTYTNYVQVHDFFDRCLTITNYNATASGLHFQHCDENPSNKAQYFVTTQQVLYSFGMSQVLSYGTVDFSDAQNFGYQYQELYGPPLAWDLSRWDNKTIQTVQAGTTQIGLSASLIPI</sequence>